<proteinExistence type="inferred from homology"/>
<name>A0A1F6V497_9BACT</name>
<keyword evidence="1" id="KW-1277">Toxin-antitoxin system</keyword>
<evidence type="ECO:0000256" key="2">
    <source>
        <dbReference type="ARBA" id="ARBA00022722"/>
    </source>
</evidence>
<gene>
    <name evidence="5" type="ORF">A2642_00980</name>
</gene>
<dbReference type="PANTHER" id="PTHR33397:SF5">
    <property type="entry name" value="RNASE YUTE-RELATED"/>
    <property type="match status" value="1"/>
</dbReference>
<dbReference type="Proteomes" id="UP000178700">
    <property type="component" value="Unassembled WGS sequence"/>
</dbReference>
<dbReference type="PANTHER" id="PTHR33397">
    <property type="entry name" value="UPF0331 PROTEIN YUTE"/>
    <property type="match status" value="1"/>
</dbReference>
<dbReference type="InterPro" id="IPR037038">
    <property type="entry name" value="HepT-like_sf"/>
</dbReference>
<reference evidence="5 6" key="1">
    <citation type="journal article" date="2016" name="Nat. Commun.">
        <title>Thousands of microbial genomes shed light on interconnected biogeochemical processes in an aquifer system.</title>
        <authorList>
            <person name="Anantharaman K."/>
            <person name="Brown C.T."/>
            <person name="Hug L.A."/>
            <person name="Sharon I."/>
            <person name="Castelle C.J."/>
            <person name="Probst A.J."/>
            <person name="Thomas B.C."/>
            <person name="Singh A."/>
            <person name="Wilkins M.J."/>
            <person name="Karaoz U."/>
            <person name="Brodie E.L."/>
            <person name="Williams K.H."/>
            <person name="Hubbard S.S."/>
            <person name="Banfield J.F."/>
        </authorList>
    </citation>
    <scope>NUCLEOTIDE SEQUENCE [LARGE SCALE GENOMIC DNA]</scope>
</reference>
<keyword evidence="3" id="KW-0378">Hydrolase</keyword>
<evidence type="ECO:0000256" key="1">
    <source>
        <dbReference type="ARBA" id="ARBA00022649"/>
    </source>
</evidence>
<keyword evidence="2" id="KW-0540">Nuclease</keyword>
<comment type="similarity">
    <text evidence="4">Belongs to the HepT RNase toxin family.</text>
</comment>
<evidence type="ECO:0000313" key="6">
    <source>
        <dbReference type="Proteomes" id="UP000178700"/>
    </source>
</evidence>
<accession>A0A1F6V497</accession>
<sequence length="135" mass="15824">MDILKAKIKLISQNLPKLINSLPASFEEFQKDDLSRGASERYFQLVVDSIIDCNQILIEMNNLEIGETYFETFNNLIGKSIFPEDLLKKISFCVGTRNAIVHRYENIQLKREFEDMHKDIPLFTEYLKIISDKYL</sequence>
<dbReference type="InterPro" id="IPR008201">
    <property type="entry name" value="HepT-like"/>
</dbReference>
<dbReference type="InterPro" id="IPR052379">
    <property type="entry name" value="Type_VII_TA_RNase"/>
</dbReference>
<organism evidence="5 6">
    <name type="scientific">Candidatus Nomurabacteria bacterium RIFCSPHIGHO2_01_FULL_39_10</name>
    <dbReference type="NCBI Taxonomy" id="1801733"/>
    <lineage>
        <taxon>Bacteria</taxon>
        <taxon>Candidatus Nomuraibacteriota</taxon>
    </lineage>
</organism>
<evidence type="ECO:0000256" key="4">
    <source>
        <dbReference type="ARBA" id="ARBA00024207"/>
    </source>
</evidence>
<dbReference type="NCBIfam" id="NF047751">
    <property type="entry name" value="HepT_toxin"/>
    <property type="match status" value="1"/>
</dbReference>
<dbReference type="AlphaFoldDB" id="A0A1F6V497"/>
<evidence type="ECO:0000256" key="3">
    <source>
        <dbReference type="ARBA" id="ARBA00022801"/>
    </source>
</evidence>
<dbReference type="Gene3D" id="1.20.120.580">
    <property type="entry name" value="bsu32300-like"/>
    <property type="match status" value="1"/>
</dbReference>
<dbReference type="Pfam" id="PF01934">
    <property type="entry name" value="HepT-like"/>
    <property type="match status" value="1"/>
</dbReference>
<evidence type="ECO:0000313" key="5">
    <source>
        <dbReference type="EMBL" id="OGI64274.1"/>
    </source>
</evidence>
<dbReference type="GO" id="GO:0016787">
    <property type="term" value="F:hydrolase activity"/>
    <property type="evidence" value="ECO:0007669"/>
    <property type="project" value="UniProtKB-KW"/>
</dbReference>
<comment type="caution">
    <text evidence="5">The sequence shown here is derived from an EMBL/GenBank/DDBJ whole genome shotgun (WGS) entry which is preliminary data.</text>
</comment>
<dbReference type="GO" id="GO:0110001">
    <property type="term" value="C:toxin-antitoxin complex"/>
    <property type="evidence" value="ECO:0007669"/>
    <property type="project" value="InterPro"/>
</dbReference>
<evidence type="ECO:0008006" key="7">
    <source>
        <dbReference type="Google" id="ProtNLM"/>
    </source>
</evidence>
<dbReference type="GO" id="GO:0004540">
    <property type="term" value="F:RNA nuclease activity"/>
    <property type="evidence" value="ECO:0007669"/>
    <property type="project" value="InterPro"/>
</dbReference>
<dbReference type="EMBL" id="MFTJ01000056">
    <property type="protein sequence ID" value="OGI64274.1"/>
    <property type="molecule type" value="Genomic_DNA"/>
</dbReference>
<protein>
    <recommendedName>
        <fullName evidence="7">DUF86 domain-containing protein</fullName>
    </recommendedName>
</protein>